<dbReference type="GO" id="GO:0008784">
    <property type="term" value="F:alanine racemase activity"/>
    <property type="evidence" value="ECO:0007669"/>
    <property type="project" value="UniProtKB-EC"/>
</dbReference>
<feature type="transmembrane region" description="Helical" evidence="7">
    <location>
        <begin position="7"/>
        <end position="26"/>
    </location>
</feature>
<dbReference type="GO" id="GO:0016413">
    <property type="term" value="F:O-acetyltransferase activity"/>
    <property type="evidence" value="ECO:0007669"/>
    <property type="project" value="TreeGrafter"/>
</dbReference>
<dbReference type="GO" id="GO:0005886">
    <property type="term" value="C:plasma membrane"/>
    <property type="evidence" value="ECO:0007669"/>
    <property type="project" value="UniProtKB-SubCell"/>
</dbReference>
<evidence type="ECO:0000256" key="2">
    <source>
        <dbReference type="ARBA" id="ARBA00007400"/>
    </source>
</evidence>
<comment type="similarity">
    <text evidence="2">Belongs to the acyltransferase 3 family.</text>
</comment>
<keyword evidence="5 7" id="KW-1133">Transmembrane helix</keyword>
<feature type="transmembrane region" description="Helical" evidence="7">
    <location>
        <begin position="286"/>
        <end position="304"/>
    </location>
</feature>
<dbReference type="EC" id="5.1.1.1" evidence="9"/>
<dbReference type="EC" id="5.1.1.18" evidence="9"/>
<evidence type="ECO:0000256" key="3">
    <source>
        <dbReference type="ARBA" id="ARBA00022475"/>
    </source>
</evidence>
<dbReference type="GO" id="GO:0030378">
    <property type="term" value="F:serine racemase activity"/>
    <property type="evidence" value="ECO:0007669"/>
    <property type="project" value="UniProtKB-EC"/>
</dbReference>
<comment type="subcellular location">
    <subcellularLocation>
        <location evidence="1">Cell membrane</location>
        <topology evidence="1">Multi-pass membrane protein</topology>
    </subcellularLocation>
</comment>
<dbReference type="Proteomes" id="UP000539953">
    <property type="component" value="Unassembled WGS sequence"/>
</dbReference>
<feature type="domain" description="Acyltransferase 3" evidence="8">
    <location>
        <begin position="8"/>
        <end position="318"/>
    </location>
</feature>
<dbReference type="PANTHER" id="PTHR40074">
    <property type="entry name" value="O-ACETYLTRANSFERASE WECH"/>
    <property type="match status" value="1"/>
</dbReference>
<evidence type="ECO:0000259" key="8">
    <source>
        <dbReference type="Pfam" id="PF01757"/>
    </source>
</evidence>
<dbReference type="Pfam" id="PF01757">
    <property type="entry name" value="Acyl_transf_3"/>
    <property type="match status" value="1"/>
</dbReference>
<evidence type="ECO:0000256" key="6">
    <source>
        <dbReference type="ARBA" id="ARBA00023136"/>
    </source>
</evidence>
<evidence type="ECO:0000256" key="1">
    <source>
        <dbReference type="ARBA" id="ARBA00004651"/>
    </source>
</evidence>
<proteinExistence type="inferred from homology"/>
<keyword evidence="3" id="KW-1003">Cell membrane</keyword>
<name>A0A7W8FVS6_9FIRM</name>
<dbReference type="GO" id="GO:0009246">
    <property type="term" value="P:enterobacterial common antigen biosynthetic process"/>
    <property type="evidence" value="ECO:0007669"/>
    <property type="project" value="TreeGrafter"/>
</dbReference>
<feature type="transmembrane region" description="Helical" evidence="7">
    <location>
        <begin position="310"/>
        <end position="329"/>
    </location>
</feature>
<evidence type="ECO:0000256" key="4">
    <source>
        <dbReference type="ARBA" id="ARBA00022692"/>
    </source>
</evidence>
<dbReference type="PANTHER" id="PTHR40074:SF2">
    <property type="entry name" value="O-ACETYLTRANSFERASE WECH"/>
    <property type="match status" value="1"/>
</dbReference>
<dbReference type="EMBL" id="JACHHK010000005">
    <property type="protein sequence ID" value="MBB5183473.1"/>
    <property type="molecule type" value="Genomic_DNA"/>
</dbReference>
<comment type="caution">
    <text evidence="9">The sequence shown here is derived from an EMBL/GenBank/DDBJ whole genome shotgun (WGS) entry which is preliminary data.</text>
</comment>
<evidence type="ECO:0000313" key="9">
    <source>
        <dbReference type="EMBL" id="MBB5183473.1"/>
    </source>
</evidence>
<feature type="transmembrane region" description="Helical" evidence="7">
    <location>
        <begin position="153"/>
        <end position="173"/>
    </location>
</feature>
<organism evidence="9 10">
    <name type="scientific">Catenisphaera adipataccumulans</name>
    <dbReference type="NCBI Taxonomy" id="700500"/>
    <lineage>
        <taxon>Bacteria</taxon>
        <taxon>Bacillati</taxon>
        <taxon>Bacillota</taxon>
        <taxon>Erysipelotrichia</taxon>
        <taxon>Erysipelotrichales</taxon>
        <taxon>Erysipelotrichaceae</taxon>
        <taxon>Catenisphaera</taxon>
    </lineage>
</organism>
<reference evidence="9 10" key="1">
    <citation type="submission" date="2020-08" db="EMBL/GenBank/DDBJ databases">
        <title>Genomic Encyclopedia of Type Strains, Phase IV (KMG-IV): sequencing the most valuable type-strain genomes for metagenomic binning, comparative biology and taxonomic classification.</title>
        <authorList>
            <person name="Goeker M."/>
        </authorList>
    </citation>
    <scope>NUCLEOTIDE SEQUENCE [LARGE SCALE GENOMIC DNA]</scope>
    <source>
        <strain evidence="9 10">DSM 25799</strain>
    </source>
</reference>
<feature type="transmembrane region" description="Helical" evidence="7">
    <location>
        <begin position="125"/>
        <end position="144"/>
    </location>
</feature>
<feature type="transmembrane region" description="Helical" evidence="7">
    <location>
        <begin position="193"/>
        <end position="212"/>
    </location>
</feature>
<gene>
    <name evidence="9" type="ORF">HNQ47_001495</name>
</gene>
<keyword evidence="9" id="KW-0413">Isomerase</keyword>
<dbReference type="InterPro" id="IPR002656">
    <property type="entry name" value="Acyl_transf_3_dom"/>
</dbReference>
<keyword evidence="10" id="KW-1185">Reference proteome</keyword>
<dbReference type="AlphaFoldDB" id="A0A7W8FVS6"/>
<accession>A0A7W8FVS6</accession>
<protein>
    <submittedName>
        <fullName evidence="9">Serine/alanine racemase</fullName>
        <ecNumber evidence="9">5.1.1.1</ecNumber>
        <ecNumber evidence="9">5.1.1.18</ecNumber>
    </submittedName>
</protein>
<feature type="transmembrane region" description="Helical" evidence="7">
    <location>
        <begin position="224"/>
        <end position="241"/>
    </location>
</feature>
<evidence type="ECO:0000256" key="5">
    <source>
        <dbReference type="ARBA" id="ARBA00022989"/>
    </source>
</evidence>
<feature type="transmembrane region" description="Helical" evidence="7">
    <location>
        <begin position="81"/>
        <end position="99"/>
    </location>
</feature>
<keyword evidence="4 7" id="KW-0812">Transmembrane</keyword>
<evidence type="ECO:0000256" key="7">
    <source>
        <dbReference type="SAM" id="Phobius"/>
    </source>
</evidence>
<evidence type="ECO:0000313" key="10">
    <source>
        <dbReference type="Proteomes" id="UP000539953"/>
    </source>
</evidence>
<sequence length="340" mass="40385">MARKKYGAIDIAKYISALLVVCIHTYPFYEVSPTFNMYWIQTLCRMAVPFFFVTSGFFFFRKWEKDNEEANWTNLKKYESRLLKLYLIWTVIYLPYTIWDYTRAQFKWYHIFAYLRDLILNGSYYHLWFFPALMLGMAIVYGLYRRYGMKHTLFISLILYLIGYMINVYTPLWESGRWPYVTFFFGFFTKVFTTSRNGIFFGPMFISIGLLLSRTRRLPHRVSVIGWAISFVLLIIEVSLYDRAGLLRDLTSMDLMLVPCVYFLVNALLTDDRPYKARYLNMRHESLLIYTSHILFAKILLAVMPHAHLVVYFLTLGLAQCFATAVLTLKDRYPVLENLL</sequence>
<keyword evidence="6 7" id="KW-0472">Membrane</keyword>
<dbReference type="RefSeq" id="WP_183328764.1">
    <property type="nucleotide sequence ID" value="NZ_JACHHK010000005.1"/>
</dbReference>
<feature type="transmembrane region" description="Helical" evidence="7">
    <location>
        <begin position="247"/>
        <end position="265"/>
    </location>
</feature>
<feature type="transmembrane region" description="Helical" evidence="7">
    <location>
        <begin position="38"/>
        <end position="60"/>
    </location>
</feature>